<dbReference type="AlphaFoldDB" id="A0A9N9HKQ9"/>
<keyword evidence="2" id="KW-1185">Reference proteome</keyword>
<organism evidence="1 2">
    <name type="scientific">Cetraspora pellucida</name>
    <dbReference type="NCBI Taxonomy" id="1433469"/>
    <lineage>
        <taxon>Eukaryota</taxon>
        <taxon>Fungi</taxon>
        <taxon>Fungi incertae sedis</taxon>
        <taxon>Mucoromycota</taxon>
        <taxon>Glomeromycotina</taxon>
        <taxon>Glomeromycetes</taxon>
        <taxon>Diversisporales</taxon>
        <taxon>Gigasporaceae</taxon>
        <taxon>Cetraspora</taxon>
    </lineage>
</organism>
<accession>A0A9N9HKQ9</accession>
<reference evidence="1" key="1">
    <citation type="submission" date="2021-06" db="EMBL/GenBank/DDBJ databases">
        <authorList>
            <person name="Kallberg Y."/>
            <person name="Tangrot J."/>
            <person name="Rosling A."/>
        </authorList>
    </citation>
    <scope>NUCLEOTIDE SEQUENCE</scope>
    <source>
        <strain evidence="1">FL966</strain>
    </source>
</reference>
<evidence type="ECO:0000313" key="2">
    <source>
        <dbReference type="Proteomes" id="UP000789759"/>
    </source>
</evidence>
<gene>
    <name evidence="1" type="ORF">CPELLU_LOCUS10917</name>
</gene>
<evidence type="ECO:0000313" key="1">
    <source>
        <dbReference type="EMBL" id="CAG8683294.1"/>
    </source>
</evidence>
<proteinExistence type="predicted"/>
<sequence>MLDSILDVFDGTGQAWKVVNDDTEEESGGEKNKNLSFFTKKTNEWTEKWNCHCYEVYKSVAKKDANKKPFNPKKIQKMWI</sequence>
<dbReference type="EMBL" id="CAJVQA010009293">
    <property type="protein sequence ID" value="CAG8683294.1"/>
    <property type="molecule type" value="Genomic_DNA"/>
</dbReference>
<protein>
    <submittedName>
        <fullName evidence="1">6498_t:CDS:1</fullName>
    </submittedName>
</protein>
<name>A0A9N9HKQ9_9GLOM</name>
<comment type="caution">
    <text evidence="1">The sequence shown here is derived from an EMBL/GenBank/DDBJ whole genome shotgun (WGS) entry which is preliminary data.</text>
</comment>
<dbReference type="Proteomes" id="UP000789759">
    <property type="component" value="Unassembled WGS sequence"/>
</dbReference>